<name>A0A0D3KML7_EMIH1</name>
<keyword evidence="4" id="KW-1185">Reference proteome</keyword>
<dbReference type="Proteomes" id="UP000013827">
    <property type="component" value="Unassembled WGS sequence"/>
</dbReference>
<dbReference type="GO" id="GO:0016787">
    <property type="term" value="F:hydrolase activity"/>
    <property type="evidence" value="ECO:0007669"/>
    <property type="project" value="UniProtKB-KW"/>
</dbReference>
<dbReference type="KEGG" id="ehx:EMIHUDRAFT_225965"/>
<evidence type="ECO:0008006" key="5">
    <source>
        <dbReference type="Google" id="ProtNLM"/>
    </source>
</evidence>
<dbReference type="RefSeq" id="XP_005789431.1">
    <property type="nucleotide sequence ID" value="XM_005789374.1"/>
</dbReference>
<keyword evidence="1" id="KW-0732">Signal</keyword>
<dbReference type="SUPFAM" id="SSF53474">
    <property type="entry name" value="alpha/beta-Hydrolases"/>
    <property type="match status" value="1"/>
</dbReference>
<reference evidence="3" key="2">
    <citation type="submission" date="2024-10" db="UniProtKB">
        <authorList>
            <consortium name="EnsemblProtists"/>
        </authorList>
    </citation>
    <scope>IDENTIFICATION</scope>
</reference>
<dbReference type="PANTHER" id="PTHR43037:SF1">
    <property type="entry name" value="BLL1128 PROTEIN"/>
    <property type="match status" value="1"/>
</dbReference>
<organism evidence="3 4">
    <name type="scientific">Emiliania huxleyi (strain CCMP1516)</name>
    <dbReference type="NCBI Taxonomy" id="280463"/>
    <lineage>
        <taxon>Eukaryota</taxon>
        <taxon>Haptista</taxon>
        <taxon>Haptophyta</taxon>
        <taxon>Prymnesiophyceae</taxon>
        <taxon>Isochrysidales</taxon>
        <taxon>Noelaerhabdaceae</taxon>
        <taxon>Emiliania</taxon>
    </lineage>
</organism>
<evidence type="ECO:0000313" key="4">
    <source>
        <dbReference type="Proteomes" id="UP000013827"/>
    </source>
</evidence>
<dbReference type="PaxDb" id="2903-EOD37002"/>
<dbReference type="AlphaFoldDB" id="A0A0D3KML7"/>
<dbReference type="PANTHER" id="PTHR43037">
    <property type="entry name" value="UNNAMED PRODUCT-RELATED"/>
    <property type="match status" value="1"/>
</dbReference>
<dbReference type="InterPro" id="IPR010126">
    <property type="entry name" value="Esterase_phb"/>
</dbReference>
<evidence type="ECO:0000313" key="3">
    <source>
        <dbReference type="EnsemblProtists" id="EOD37002"/>
    </source>
</evidence>
<keyword evidence="2" id="KW-0378">Hydrolase</keyword>
<dbReference type="GeneID" id="17282271"/>
<dbReference type="HOGENOM" id="CLU_532784_0_0_1"/>
<dbReference type="GO" id="GO:0005576">
    <property type="term" value="C:extracellular region"/>
    <property type="evidence" value="ECO:0007669"/>
    <property type="project" value="InterPro"/>
</dbReference>
<dbReference type="Pfam" id="PF10503">
    <property type="entry name" value="Esterase_PHB"/>
    <property type="match status" value="1"/>
</dbReference>
<sequence length="512" mass="55624">MLASRSSPDADDLEARLTELDLAPPPLCHQRSQEWAEPVYRSASIDPSRLSLERGSTSFEEYEEEPVYRSAFSGLHLDASAISDDDPYYTDERFHADGGFVRVDDPPHRKMGCFFPTQGLSAGGCQARTPDAALVFALPGEIFDQRASLIKREKYVGPPFLVKSSSPSVVRTGLSLPDDAAVRPPWVQSSGRSYLRQLHLRPMRSLSPLVVLIALLARATAQTCGNIEATTQHNFTTPDGRGRSYVKYKPLGIATASNYPLVVELHGLGACASDLYSYSGWTLVAEQNNFILVTPQGVEKSWNAGRCCGQARAAKLNVDDVSFLRMVAADVLAAEPGVDPTRVYFAGHSTGCMMAQRMALEASDLVAAVGCHAGMLMVPPSSPAVESITTPSGYKPVPVMEIQGQQDSVVSYDYATVLRIPYWPGALRNLGWWRQLNGCPTASPTIISYGSYSIHLHTGCADGSQAALVDIPTAGHYCFASFPPHVNTTQLAWDFVQQFNLPLPNSPSPLWP</sequence>
<accession>A0A0D3KML7</accession>
<dbReference type="InterPro" id="IPR029058">
    <property type="entry name" value="AB_hydrolase_fold"/>
</dbReference>
<proteinExistence type="predicted"/>
<reference evidence="4" key="1">
    <citation type="journal article" date="2013" name="Nature">
        <title>Pan genome of the phytoplankton Emiliania underpins its global distribution.</title>
        <authorList>
            <person name="Read B.A."/>
            <person name="Kegel J."/>
            <person name="Klute M.J."/>
            <person name="Kuo A."/>
            <person name="Lefebvre S.C."/>
            <person name="Maumus F."/>
            <person name="Mayer C."/>
            <person name="Miller J."/>
            <person name="Monier A."/>
            <person name="Salamov A."/>
            <person name="Young J."/>
            <person name="Aguilar M."/>
            <person name="Claverie J.M."/>
            <person name="Frickenhaus S."/>
            <person name="Gonzalez K."/>
            <person name="Herman E.K."/>
            <person name="Lin Y.C."/>
            <person name="Napier J."/>
            <person name="Ogata H."/>
            <person name="Sarno A.F."/>
            <person name="Shmutz J."/>
            <person name="Schroeder D."/>
            <person name="de Vargas C."/>
            <person name="Verret F."/>
            <person name="von Dassow P."/>
            <person name="Valentin K."/>
            <person name="Van de Peer Y."/>
            <person name="Wheeler G."/>
            <person name="Dacks J.B."/>
            <person name="Delwiche C.F."/>
            <person name="Dyhrman S.T."/>
            <person name="Glockner G."/>
            <person name="John U."/>
            <person name="Richards T."/>
            <person name="Worden A.Z."/>
            <person name="Zhang X."/>
            <person name="Grigoriev I.V."/>
            <person name="Allen A.E."/>
            <person name="Bidle K."/>
            <person name="Borodovsky M."/>
            <person name="Bowler C."/>
            <person name="Brownlee C."/>
            <person name="Cock J.M."/>
            <person name="Elias M."/>
            <person name="Gladyshev V.N."/>
            <person name="Groth M."/>
            <person name="Guda C."/>
            <person name="Hadaegh A."/>
            <person name="Iglesias-Rodriguez M.D."/>
            <person name="Jenkins J."/>
            <person name="Jones B.M."/>
            <person name="Lawson T."/>
            <person name="Leese F."/>
            <person name="Lindquist E."/>
            <person name="Lobanov A."/>
            <person name="Lomsadze A."/>
            <person name="Malik S.B."/>
            <person name="Marsh M.E."/>
            <person name="Mackinder L."/>
            <person name="Mock T."/>
            <person name="Mueller-Roeber B."/>
            <person name="Pagarete A."/>
            <person name="Parker M."/>
            <person name="Probert I."/>
            <person name="Quesneville H."/>
            <person name="Raines C."/>
            <person name="Rensing S.A."/>
            <person name="Riano-Pachon D.M."/>
            <person name="Richier S."/>
            <person name="Rokitta S."/>
            <person name="Shiraiwa Y."/>
            <person name="Soanes D.M."/>
            <person name="van der Giezen M."/>
            <person name="Wahlund T.M."/>
            <person name="Williams B."/>
            <person name="Wilson W."/>
            <person name="Wolfe G."/>
            <person name="Wurch L.L."/>
        </authorList>
    </citation>
    <scope>NUCLEOTIDE SEQUENCE</scope>
</reference>
<evidence type="ECO:0000256" key="1">
    <source>
        <dbReference type="ARBA" id="ARBA00022729"/>
    </source>
</evidence>
<dbReference type="STRING" id="2903.R1DPU0"/>
<dbReference type="InterPro" id="IPR050955">
    <property type="entry name" value="Plant_Biomass_Hydrol_Est"/>
</dbReference>
<dbReference type="Gene3D" id="3.40.50.1820">
    <property type="entry name" value="alpha/beta hydrolase"/>
    <property type="match status" value="1"/>
</dbReference>
<dbReference type="EnsemblProtists" id="EOD37002">
    <property type="protein sequence ID" value="EOD37002"/>
    <property type="gene ID" value="EMIHUDRAFT_225965"/>
</dbReference>
<evidence type="ECO:0000256" key="2">
    <source>
        <dbReference type="ARBA" id="ARBA00022801"/>
    </source>
</evidence>
<protein>
    <recommendedName>
        <fullName evidence="5">Feruloyl esterase</fullName>
    </recommendedName>
</protein>